<evidence type="ECO:0000313" key="3">
    <source>
        <dbReference type="Proteomes" id="UP000033647"/>
    </source>
</evidence>
<dbReference type="InterPro" id="IPR011990">
    <property type="entry name" value="TPR-like_helical_dom_sf"/>
</dbReference>
<keyword evidence="3" id="KW-1185">Reference proteome</keyword>
<name>A0A0F4GP57_9PEZI</name>
<dbReference type="Proteomes" id="UP000033647">
    <property type="component" value="Unassembled WGS sequence"/>
</dbReference>
<feature type="domain" description="DUF4470" evidence="1">
    <location>
        <begin position="127"/>
        <end position="220"/>
    </location>
</feature>
<reference evidence="2 3" key="1">
    <citation type="submission" date="2015-03" db="EMBL/GenBank/DDBJ databases">
        <title>RNA-seq based gene annotation and comparative genomics of four Zymoseptoria species reveal species-specific pathogenicity related genes and transposable element activity.</title>
        <authorList>
            <person name="Grandaubert J."/>
            <person name="Bhattacharyya A."/>
            <person name="Stukenbrock E.H."/>
        </authorList>
    </citation>
    <scope>NUCLEOTIDE SEQUENCE [LARGE SCALE GENOMIC DNA]</scope>
    <source>
        <strain evidence="2 3">Zb18110</strain>
    </source>
</reference>
<dbReference type="OrthoDB" id="2423701at2759"/>
<dbReference type="SUPFAM" id="SSF48452">
    <property type="entry name" value="TPR-like"/>
    <property type="match status" value="1"/>
</dbReference>
<comment type="caution">
    <text evidence="2">The sequence shown here is derived from an EMBL/GenBank/DDBJ whole genome shotgun (WGS) entry which is preliminary data.</text>
</comment>
<accession>A0A0F4GP57</accession>
<dbReference type="AlphaFoldDB" id="A0A0F4GP57"/>
<gene>
    <name evidence="2" type="ORF">TI39_contig450g00005</name>
</gene>
<organism evidence="2 3">
    <name type="scientific">Zymoseptoria brevis</name>
    <dbReference type="NCBI Taxonomy" id="1047168"/>
    <lineage>
        <taxon>Eukaryota</taxon>
        <taxon>Fungi</taxon>
        <taxon>Dikarya</taxon>
        <taxon>Ascomycota</taxon>
        <taxon>Pezizomycotina</taxon>
        <taxon>Dothideomycetes</taxon>
        <taxon>Dothideomycetidae</taxon>
        <taxon>Mycosphaerellales</taxon>
        <taxon>Mycosphaerellaceae</taxon>
        <taxon>Zymoseptoria</taxon>
    </lineage>
</organism>
<protein>
    <recommendedName>
        <fullName evidence="1">DUF4470 domain-containing protein</fullName>
    </recommendedName>
</protein>
<dbReference type="EMBL" id="LAFY01000442">
    <property type="protein sequence ID" value="KJX97970.1"/>
    <property type="molecule type" value="Genomic_DNA"/>
</dbReference>
<dbReference type="Pfam" id="PF14737">
    <property type="entry name" value="DUF4470"/>
    <property type="match status" value="1"/>
</dbReference>
<dbReference type="Gene3D" id="1.25.40.10">
    <property type="entry name" value="Tetratricopeptide repeat domain"/>
    <property type="match status" value="1"/>
</dbReference>
<evidence type="ECO:0000313" key="2">
    <source>
        <dbReference type="EMBL" id="KJX97970.1"/>
    </source>
</evidence>
<dbReference type="InterPro" id="IPR027974">
    <property type="entry name" value="DUF4470"/>
</dbReference>
<dbReference type="STRING" id="1047168.A0A0F4GP57"/>
<evidence type="ECO:0000259" key="1">
    <source>
        <dbReference type="Pfam" id="PF14737"/>
    </source>
</evidence>
<proteinExistence type="predicted"/>
<sequence length="377" mass="42490">MPTTDDLRSQGNIAYKAGKLEEAIDFYNQASRSNIEDARPVSNLSAAFYELDDYTSAIEASDRALCLTSDSRSKQKLFLRELKSQLHNSEMYRRLSGHDVRAIHSKILADLPRLKPQIRTASEYFVFGHDCPESLYESDLAKAGRDKIALTFGGIGDGRHMLASLVTIFIGEAVEKADHKQQFHFMIVDRKPAVIARNLVMLVMLDALAKTTGANEAAATRISTALFYTFLAPIIPPEVHTILQSIIQRLIGMLEHRMAWPFYLDVSETFRPRILRILREWQHEVGEQFPTSKLRPQIQRARVVADMQDFMTAQAYMGSNRPRSRAPPGSEKQEAFYKETAILTKTGNGRGQGKEVQEAFDAFHVSGGKHVKPEFLS</sequence>